<sequence>MYLSLGEFILGDDPQEFMLSWTAQDKDKWVVENVGLSRTNGELELFEKKWFDYRHLHPMDATLIFAESYKREYAKILESHGREDFRKAPFRTGLKRVPFIRLSKANITSLWKARQKADELGVDYGYFISSMLSIAARREWNELPRPQHLWQEDLLEIFTDKHNKHNQTRINGSRLSYFTTNEYVGDEIQDAHRRFVMEQFHNALPSKRPLFAYSAFYLLKYVDEQLFSSQFPEVHRKALRLV</sequence>
<gene>
    <name evidence="1" type="ORF">pA_00057</name>
</gene>
<dbReference type="AlphaFoldDB" id="A0A0K0MPX6"/>
<name>A0A0K0MPX6_PECCA</name>
<keyword evidence="1" id="KW-0614">Plasmid</keyword>
<reference evidence="1" key="1">
    <citation type="journal article" date="2015" name="Environ. Microbiol.">
        <title>Plasmids from the gut microbiome of cabbage root fly larvae encode SaxA that catalyses the conversion of the plant toxin 2-phenylethyl isothiocyanate.</title>
        <authorList>
            <person name="Welte C.U."/>
            <person name="de Graaf R.M."/>
            <person name="van den Bosch T.J."/>
            <person name="Op den Camp H.J."/>
            <person name="van Dam N.M."/>
            <person name="Jetten M.S."/>
        </authorList>
    </citation>
    <scope>NUCLEOTIDE SEQUENCE</scope>
    <source>
        <plasmid evidence="1">Drgb1</plasmid>
    </source>
</reference>
<accession>A0A0K0MPX6</accession>
<reference evidence="1" key="2">
    <citation type="submission" date="2015-03" db="EMBL/GenBank/DDBJ databases">
        <authorList>
            <person name="Welte C."/>
            <person name="de Graaf R."/>
            <person name="van den Bosch T.J.M."/>
            <person name="Op den Camp H."/>
            <person name="van Dam N."/>
            <person name="Jetten M."/>
        </authorList>
    </citation>
    <scope>NUCLEOTIDE SEQUENCE</scope>
    <source>
        <plasmid evidence="1">Drgb1</plasmid>
    </source>
</reference>
<organism evidence="1">
    <name type="scientific">Pectobacterium carotovorum</name>
    <name type="common">Erwinia carotovora</name>
    <dbReference type="NCBI Taxonomy" id="554"/>
    <lineage>
        <taxon>Bacteria</taxon>
        <taxon>Pseudomonadati</taxon>
        <taxon>Pseudomonadota</taxon>
        <taxon>Gammaproteobacteria</taxon>
        <taxon>Enterobacterales</taxon>
        <taxon>Pectobacteriaceae</taxon>
        <taxon>Pectobacterium</taxon>
    </lineage>
</organism>
<dbReference type="RefSeq" id="WP_181374665.1">
    <property type="nucleotide sequence ID" value="NZ_KP942676.1"/>
</dbReference>
<evidence type="ECO:0000313" key="1">
    <source>
        <dbReference type="EMBL" id="AKG47497.1"/>
    </source>
</evidence>
<protein>
    <submittedName>
        <fullName evidence="1">Uncharacterized protein</fullName>
    </submittedName>
</protein>
<proteinExistence type="predicted"/>
<dbReference type="EMBL" id="KP942676">
    <property type="protein sequence ID" value="AKG47497.1"/>
    <property type="molecule type" value="Genomic_DNA"/>
</dbReference>
<geneLocation type="plasmid" evidence="1">
    <name>Drgb1</name>
</geneLocation>